<name>A0AAD7UN29_9STRA</name>
<evidence type="ECO:0000256" key="2">
    <source>
        <dbReference type="ARBA" id="ARBA00022692"/>
    </source>
</evidence>
<dbReference type="AlphaFoldDB" id="A0AAD7UN29"/>
<accession>A0AAD7UN29</accession>
<evidence type="ECO:0000313" key="8">
    <source>
        <dbReference type="Proteomes" id="UP001230188"/>
    </source>
</evidence>
<feature type="transmembrane region" description="Helical" evidence="6">
    <location>
        <begin position="289"/>
        <end position="314"/>
    </location>
</feature>
<evidence type="ECO:0000256" key="4">
    <source>
        <dbReference type="ARBA" id="ARBA00023136"/>
    </source>
</evidence>
<dbReference type="GO" id="GO:0022857">
    <property type="term" value="F:transmembrane transporter activity"/>
    <property type="evidence" value="ECO:0007669"/>
    <property type="project" value="InterPro"/>
</dbReference>
<sequence>MRVLFVISTVFNIGFCIQIVAEPALVISMTGGRTSGAARITALGHCLYFGLQFLCTGFWGKLSDRRGRKVVLLVSFCSDIVARCVLAALPSPAAFLFVSAFAGAFNAVLAALHAAATDVCEDRERLAHNFGLFGVAIGIAFVVGPGLGGFLFSINRRVPLLASAGCSTVALVLAVMMPETLSRVPQKESVLPDSLHCCLESEASPLRSLVVVTRKSKKLAWYLVPYVLIQVAISVQSIFLLYIMYRFEVSEVFIGAYLSVVGLSIAGWQGLGVRRLVPRVVSQRRGVTLGCVGLAFFFLTTALVPSAPMLYLSILTIPAHGLLDPCVRAVLANCLDDDDDADDPVQGSLNGATFAVRSAAQMASYPFAWLFAAGKKTFGPGGAALPFYVAALLGVLALFLFNVADDNDDKNEDAFRRYTGAKHLLGPTTPFAAARGLELQAYRRDDDEDDQDDVNNPVHHHRNNQNLVATLRSSQSGTAFV</sequence>
<organism evidence="7 8">
    <name type="scientific">Chrysophaeum taylorii</name>
    <dbReference type="NCBI Taxonomy" id="2483200"/>
    <lineage>
        <taxon>Eukaryota</taxon>
        <taxon>Sar</taxon>
        <taxon>Stramenopiles</taxon>
        <taxon>Ochrophyta</taxon>
        <taxon>Pelagophyceae</taxon>
        <taxon>Pelagomonadales</taxon>
        <taxon>Pelagomonadaceae</taxon>
        <taxon>Chrysophaeum</taxon>
    </lineage>
</organism>
<feature type="transmembrane region" description="Helical" evidence="6">
    <location>
        <begin position="129"/>
        <end position="152"/>
    </location>
</feature>
<evidence type="ECO:0000313" key="7">
    <source>
        <dbReference type="EMBL" id="KAJ8612548.1"/>
    </source>
</evidence>
<keyword evidence="8" id="KW-1185">Reference proteome</keyword>
<dbReference type="InterPro" id="IPR036259">
    <property type="entry name" value="MFS_trans_sf"/>
</dbReference>
<feature type="transmembrane region" description="Helical" evidence="6">
    <location>
        <begin position="95"/>
        <end position="117"/>
    </location>
</feature>
<evidence type="ECO:0008006" key="9">
    <source>
        <dbReference type="Google" id="ProtNLM"/>
    </source>
</evidence>
<feature type="transmembrane region" description="Helical" evidence="6">
    <location>
        <begin position="219"/>
        <end position="244"/>
    </location>
</feature>
<dbReference type="SUPFAM" id="SSF103473">
    <property type="entry name" value="MFS general substrate transporter"/>
    <property type="match status" value="1"/>
</dbReference>
<evidence type="ECO:0000256" key="1">
    <source>
        <dbReference type="ARBA" id="ARBA00004141"/>
    </source>
</evidence>
<feature type="transmembrane region" description="Helical" evidence="6">
    <location>
        <begin position="256"/>
        <end position="277"/>
    </location>
</feature>
<dbReference type="EMBL" id="JAQMWT010000047">
    <property type="protein sequence ID" value="KAJ8612548.1"/>
    <property type="molecule type" value="Genomic_DNA"/>
</dbReference>
<keyword evidence="3 6" id="KW-1133">Transmembrane helix</keyword>
<dbReference type="Gene3D" id="1.20.1250.20">
    <property type="entry name" value="MFS general substrate transporter like domains"/>
    <property type="match status" value="1"/>
</dbReference>
<dbReference type="PANTHER" id="PTHR23507">
    <property type="entry name" value="ZGC:174356"/>
    <property type="match status" value="1"/>
</dbReference>
<dbReference type="GO" id="GO:0016020">
    <property type="term" value="C:membrane"/>
    <property type="evidence" value="ECO:0007669"/>
    <property type="project" value="UniProtKB-SubCell"/>
</dbReference>
<proteinExistence type="predicted"/>
<reference evidence="7" key="1">
    <citation type="submission" date="2023-01" db="EMBL/GenBank/DDBJ databases">
        <title>Metagenome sequencing of chrysophaentin producing Chrysophaeum taylorii.</title>
        <authorList>
            <person name="Davison J."/>
            <person name="Bewley C."/>
        </authorList>
    </citation>
    <scope>NUCLEOTIDE SEQUENCE</scope>
    <source>
        <strain evidence="7">NIES-1699</strain>
    </source>
</reference>
<feature type="region of interest" description="Disordered" evidence="5">
    <location>
        <begin position="445"/>
        <end position="464"/>
    </location>
</feature>
<feature type="transmembrane region" description="Helical" evidence="6">
    <location>
        <begin position="385"/>
        <end position="404"/>
    </location>
</feature>
<dbReference type="Pfam" id="PF07690">
    <property type="entry name" value="MFS_1"/>
    <property type="match status" value="1"/>
</dbReference>
<feature type="transmembrane region" description="Helical" evidence="6">
    <location>
        <begin position="40"/>
        <end position="59"/>
    </location>
</feature>
<evidence type="ECO:0000256" key="5">
    <source>
        <dbReference type="SAM" id="MobiDB-lite"/>
    </source>
</evidence>
<evidence type="ECO:0000256" key="3">
    <source>
        <dbReference type="ARBA" id="ARBA00022989"/>
    </source>
</evidence>
<dbReference type="InterPro" id="IPR011701">
    <property type="entry name" value="MFS"/>
</dbReference>
<gene>
    <name evidence="7" type="ORF">CTAYLR_003725</name>
</gene>
<evidence type="ECO:0000256" key="6">
    <source>
        <dbReference type="SAM" id="Phobius"/>
    </source>
</evidence>
<comment type="subcellular location">
    <subcellularLocation>
        <location evidence="1">Membrane</location>
        <topology evidence="1">Multi-pass membrane protein</topology>
    </subcellularLocation>
</comment>
<protein>
    <recommendedName>
        <fullName evidence="9">Major facilitator superfamily (MFS) profile domain-containing protein</fullName>
    </recommendedName>
</protein>
<dbReference type="Proteomes" id="UP001230188">
    <property type="component" value="Unassembled WGS sequence"/>
</dbReference>
<comment type="caution">
    <text evidence="7">The sequence shown here is derived from an EMBL/GenBank/DDBJ whole genome shotgun (WGS) entry which is preliminary data.</text>
</comment>
<keyword evidence="2 6" id="KW-0812">Transmembrane</keyword>
<keyword evidence="4 6" id="KW-0472">Membrane</keyword>
<dbReference type="PANTHER" id="PTHR23507:SF1">
    <property type="entry name" value="FI18259P1-RELATED"/>
    <property type="match status" value="1"/>
</dbReference>